<dbReference type="EMBL" id="WTFF01000178">
    <property type="protein sequence ID" value="MBW5484609.1"/>
    <property type="molecule type" value="Genomic_DNA"/>
</dbReference>
<dbReference type="InterPro" id="IPR016032">
    <property type="entry name" value="Sig_transdc_resp-reg_C-effctor"/>
</dbReference>
<evidence type="ECO:0000313" key="6">
    <source>
        <dbReference type="EMBL" id="MBW5484609.1"/>
    </source>
</evidence>
<dbReference type="PROSITE" id="PS00622">
    <property type="entry name" value="HTH_LUXR_1"/>
    <property type="match status" value="1"/>
</dbReference>
<comment type="caution">
    <text evidence="6">The sequence shown here is derived from an EMBL/GenBank/DDBJ whole genome shotgun (WGS) entry which is preliminary data.</text>
</comment>
<dbReference type="Pfam" id="PF00196">
    <property type="entry name" value="GerE"/>
    <property type="match status" value="1"/>
</dbReference>
<dbReference type="InterPro" id="IPR011006">
    <property type="entry name" value="CheY-like_superfamily"/>
</dbReference>
<dbReference type="CDD" id="cd17535">
    <property type="entry name" value="REC_NarL-like"/>
    <property type="match status" value="1"/>
</dbReference>
<dbReference type="PROSITE" id="PS50110">
    <property type="entry name" value="RESPONSE_REGULATORY"/>
    <property type="match status" value="1"/>
</dbReference>
<proteinExistence type="predicted"/>
<name>A0ABS6ZA16_9ACTN</name>
<organism evidence="6 7">
    <name type="scientific">Streptomyces bambusae</name>
    <dbReference type="NCBI Taxonomy" id="1550616"/>
    <lineage>
        <taxon>Bacteria</taxon>
        <taxon>Bacillati</taxon>
        <taxon>Actinomycetota</taxon>
        <taxon>Actinomycetes</taxon>
        <taxon>Kitasatosporales</taxon>
        <taxon>Streptomycetaceae</taxon>
        <taxon>Streptomyces</taxon>
    </lineage>
</organism>
<evidence type="ECO:0000259" key="4">
    <source>
        <dbReference type="PROSITE" id="PS50043"/>
    </source>
</evidence>
<comment type="caution">
    <text evidence="3">Lacks conserved residue(s) required for the propagation of feature annotation.</text>
</comment>
<evidence type="ECO:0000256" key="2">
    <source>
        <dbReference type="ARBA" id="ARBA00023125"/>
    </source>
</evidence>
<dbReference type="InterPro" id="IPR039420">
    <property type="entry name" value="WalR-like"/>
</dbReference>
<reference evidence="6 7" key="1">
    <citation type="submission" date="2019-12" db="EMBL/GenBank/DDBJ databases">
        <title>Genome sequence of Streptomyces bambusae.</title>
        <authorList>
            <person name="Bansal K."/>
            <person name="Choksket S."/>
            <person name="Korpole S."/>
            <person name="Patil P.B."/>
        </authorList>
    </citation>
    <scope>NUCLEOTIDE SEQUENCE [LARGE SCALE GENOMIC DNA]</scope>
    <source>
        <strain evidence="6 7">SK60</strain>
    </source>
</reference>
<feature type="domain" description="HTH luxR-type" evidence="4">
    <location>
        <begin position="150"/>
        <end position="215"/>
    </location>
</feature>
<sequence length="248" mass="27095">MAVKLVVFHEEDLVRAALLQILQRWPETEAVVEAADADQAVRAAETIQPALVIMEANGRTAERAAVIRAIKQQSHADVLMLTEEGRDRDALRLLGSGAVGWLYSSATADELIHAAQQIISGNGFIDPAAVRTLVESVADHNISTGERMDEGRLRSELTSRELEVMEYVSQGLSNQQIASRLAVSENTVKTHVSRTLNKLGMRSRVEAALAVRSLFAHSTTDTRSVVPKQRGNSPTCPALPLLRRCTRP</sequence>
<keyword evidence="2" id="KW-0238">DNA-binding</keyword>
<accession>A0ABS6ZA16</accession>
<dbReference type="SUPFAM" id="SSF52172">
    <property type="entry name" value="CheY-like"/>
    <property type="match status" value="1"/>
</dbReference>
<dbReference type="PRINTS" id="PR00038">
    <property type="entry name" value="HTHLUXR"/>
</dbReference>
<dbReference type="Gene3D" id="3.40.50.2300">
    <property type="match status" value="1"/>
</dbReference>
<dbReference type="CDD" id="cd06170">
    <property type="entry name" value="LuxR_C_like"/>
    <property type="match status" value="1"/>
</dbReference>
<evidence type="ECO:0000259" key="5">
    <source>
        <dbReference type="PROSITE" id="PS50110"/>
    </source>
</evidence>
<dbReference type="SMART" id="SM00421">
    <property type="entry name" value="HTH_LUXR"/>
    <property type="match status" value="1"/>
</dbReference>
<dbReference type="InterPro" id="IPR000792">
    <property type="entry name" value="Tscrpt_reg_LuxR_C"/>
</dbReference>
<evidence type="ECO:0000313" key="7">
    <source>
        <dbReference type="Proteomes" id="UP000812013"/>
    </source>
</evidence>
<gene>
    <name evidence="6" type="ORF">GPJ59_22700</name>
</gene>
<dbReference type="InterPro" id="IPR058245">
    <property type="entry name" value="NreC/VraR/RcsB-like_REC"/>
</dbReference>
<dbReference type="PANTHER" id="PTHR43214">
    <property type="entry name" value="TWO-COMPONENT RESPONSE REGULATOR"/>
    <property type="match status" value="1"/>
</dbReference>
<keyword evidence="7" id="KW-1185">Reference proteome</keyword>
<protein>
    <submittedName>
        <fullName evidence="6">Response regulator</fullName>
    </submittedName>
</protein>
<keyword evidence="1" id="KW-0597">Phosphoprotein</keyword>
<dbReference type="Proteomes" id="UP000812013">
    <property type="component" value="Unassembled WGS sequence"/>
</dbReference>
<dbReference type="SUPFAM" id="SSF46894">
    <property type="entry name" value="C-terminal effector domain of the bipartite response regulators"/>
    <property type="match status" value="1"/>
</dbReference>
<dbReference type="InterPro" id="IPR001789">
    <property type="entry name" value="Sig_transdc_resp-reg_receiver"/>
</dbReference>
<dbReference type="PROSITE" id="PS50043">
    <property type="entry name" value="HTH_LUXR_2"/>
    <property type="match status" value="1"/>
</dbReference>
<evidence type="ECO:0000256" key="3">
    <source>
        <dbReference type="PROSITE-ProRule" id="PRU00169"/>
    </source>
</evidence>
<dbReference type="RefSeq" id="WP_219669238.1">
    <property type="nucleotide sequence ID" value="NZ_WTFF01000178.1"/>
</dbReference>
<feature type="domain" description="Response regulatory" evidence="5">
    <location>
        <begin position="4"/>
        <end position="119"/>
    </location>
</feature>
<evidence type="ECO:0000256" key="1">
    <source>
        <dbReference type="ARBA" id="ARBA00022553"/>
    </source>
</evidence>